<comment type="similarity">
    <text evidence="2 7">Belongs to the sodium:solute symporter (SSF) (TC 2.A.21) family.</text>
</comment>
<dbReference type="RefSeq" id="WP_282001655.1">
    <property type="nucleotide sequence ID" value="NZ_AP027151.1"/>
</dbReference>
<name>A0ABM8EGT6_9BACT</name>
<dbReference type="Pfam" id="PF00474">
    <property type="entry name" value="SSF"/>
    <property type="match status" value="1"/>
</dbReference>
<keyword evidence="6 8" id="KW-0472">Membrane</keyword>
<feature type="transmembrane region" description="Helical" evidence="8">
    <location>
        <begin position="275"/>
        <end position="295"/>
    </location>
</feature>
<feature type="transmembrane region" description="Helical" evidence="8">
    <location>
        <begin position="380"/>
        <end position="398"/>
    </location>
</feature>
<evidence type="ECO:0000256" key="3">
    <source>
        <dbReference type="ARBA" id="ARBA00022448"/>
    </source>
</evidence>
<feature type="transmembrane region" description="Helical" evidence="8">
    <location>
        <begin position="76"/>
        <end position="95"/>
    </location>
</feature>
<dbReference type="InterPro" id="IPR001734">
    <property type="entry name" value="Na/solute_symporter"/>
</dbReference>
<evidence type="ECO:0000256" key="7">
    <source>
        <dbReference type="RuleBase" id="RU362091"/>
    </source>
</evidence>
<dbReference type="InterPro" id="IPR050277">
    <property type="entry name" value="Sodium:Solute_Symporter"/>
</dbReference>
<keyword evidence="3" id="KW-0813">Transport</keyword>
<evidence type="ECO:0000313" key="10">
    <source>
        <dbReference type="Proteomes" id="UP001317705"/>
    </source>
</evidence>
<reference evidence="9 10" key="1">
    <citation type="submission" date="2022-12" db="EMBL/GenBank/DDBJ databases">
        <title>Polyphasic characterization of Geotalea uranireducens NIT-SL11 newly isolated from a complex of sewage sludge and microbially reduced graphene oxide.</title>
        <authorList>
            <person name="Xie L."/>
            <person name="Yoshida N."/>
            <person name="Meng L."/>
        </authorList>
    </citation>
    <scope>NUCLEOTIDE SEQUENCE [LARGE SCALE GENOMIC DNA]</scope>
    <source>
        <strain evidence="9 10">NIT-SL11</strain>
    </source>
</reference>
<dbReference type="EMBL" id="AP027151">
    <property type="protein sequence ID" value="BDV41648.1"/>
    <property type="molecule type" value="Genomic_DNA"/>
</dbReference>
<comment type="subcellular location">
    <subcellularLocation>
        <location evidence="1">Membrane</location>
        <topology evidence="1">Multi-pass membrane protein</topology>
    </subcellularLocation>
</comment>
<feature type="transmembrane region" description="Helical" evidence="8">
    <location>
        <begin position="46"/>
        <end position="70"/>
    </location>
</feature>
<feature type="transmembrane region" description="Helical" evidence="8">
    <location>
        <begin position="404"/>
        <end position="429"/>
    </location>
</feature>
<dbReference type="PANTHER" id="PTHR48086:SF5">
    <property type="entry name" value="NA(+):SOLUTE SYMPORTER (SSF FAMILY)"/>
    <property type="match status" value="1"/>
</dbReference>
<evidence type="ECO:0000256" key="5">
    <source>
        <dbReference type="ARBA" id="ARBA00022989"/>
    </source>
</evidence>
<evidence type="ECO:0000256" key="1">
    <source>
        <dbReference type="ARBA" id="ARBA00004141"/>
    </source>
</evidence>
<organism evidence="9 10">
    <name type="scientific">Geotalea uraniireducens</name>
    <dbReference type="NCBI Taxonomy" id="351604"/>
    <lineage>
        <taxon>Bacteria</taxon>
        <taxon>Pseudomonadati</taxon>
        <taxon>Thermodesulfobacteriota</taxon>
        <taxon>Desulfuromonadia</taxon>
        <taxon>Geobacterales</taxon>
        <taxon>Geobacteraceae</taxon>
        <taxon>Geotalea</taxon>
    </lineage>
</organism>
<dbReference type="Gene3D" id="1.20.1730.10">
    <property type="entry name" value="Sodium/glucose cotransporter"/>
    <property type="match status" value="1"/>
</dbReference>
<evidence type="ECO:0000256" key="6">
    <source>
        <dbReference type="ARBA" id="ARBA00023136"/>
    </source>
</evidence>
<feature type="transmembrane region" description="Helical" evidence="8">
    <location>
        <begin position="467"/>
        <end position="488"/>
    </location>
</feature>
<dbReference type="NCBIfam" id="TIGR03648">
    <property type="entry name" value="Na_symport_lg"/>
    <property type="match status" value="1"/>
</dbReference>
<evidence type="ECO:0000256" key="8">
    <source>
        <dbReference type="SAM" id="Phobius"/>
    </source>
</evidence>
<feature type="transmembrane region" description="Helical" evidence="8">
    <location>
        <begin position="185"/>
        <end position="208"/>
    </location>
</feature>
<feature type="transmembrane region" description="Helical" evidence="8">
    <location>
        <begin position="436"/>
        <end position="455"/>
    </location>
</feature>
<proteinExistence type="inferred from homology"/>
<dbReference type="Proteomes" id="UP001317705">
    <property type="component" value="Chromosome"/>
</dbReference>
<keyword evidence="5 8" id="KW-1133">Transmembrane helix</keyword>
<dbReference type="InterPro" id="IPR038377">
    <property type="entry name" value="Na/Glc_symporter_sf"/>
</dbReference>
<keyword evidence="10" id="KW-1185">Reference proteome</keyword>
<evidence type="ECO:0000256" key="2">
    <source>
        <dbReference type="ARBA" id="ARBA00006434"/>
    </source>
</evidence>
<feature type="transmembrane region" description="Helical" evidence="8">
    <location>
        <begin position="241"/>
        <end position="263"/>
    </location>
</feature>
<feature type="transmembrane region" description="Helical" evidence="8">
    <location>
        <begin position="332"/>
        <end position="360"/>
    </location>
</feature>
<feature type="transmembrane region" description="Helical" evidence="8">
    <location>
        <begin position="121"/>
        <end position="151"/>
    </location>
</feature>
<dbReference type="CDD" id="cd11480">
    <property type="entry name" value="SLC5sbd_u4"/>
    <property type="match status" value="1"/>
</dbReference>
<keyword evidence="4 8" id="KW-0812">Transmembrane</keyword>
<protein>
    <submittedName>
        <fullName evidence="9">Cation acetate symporter</fullName>
    </submittedName>
</protein>
<dbReference type="InterPro" id="IPR019899">
    <property type="entry name" value="Na/solute_symporter_VC_2705"/>
</dbReference>
<dbReference type="PROSITE" id="PS50283">
    <property type="entry name" value="NA_SOLUT_SYMP_3"/>
    <property type="match status" value="1"/>
</dbReference>
<accession>A0ABM8EGT6</accession>
<dbReference type="PANTHER" id="PTHR48086">
    <property type="entry name" value="SODIUM/PROLINE SYMPORTER-RELATED"/>
    <property type="match status" value="1"/>
</dbReference>
<feature type="transmembrane region" description="Helical" evidence="8">
    <location>
        <begin position="6"/>
        <end position="26"/>
    </location>
</feature>
<sequence length="511" mass="54429">MTDAGVNFIPLLIVAATLASFIVSGVRARSREASDYGFGGRYIGRLGGGAAIASNWMSAASFLGMGGLLYLQGYYALAYVIGWTGGYVLLLVLMASQIRRFGKYTAPDFVGDRYASPGARLVSAAISITISVIYCTAQFKGIGMLFAWLFGTSYPNGVILGAVVAVSYVIISGILGVARNQQLQYAVLIVSFILPLMLLAHRLGYFWALPQFGYGVAIDDLAREFGIDFTAPFASGSLFEWLALCFTLMVGTAGLPHVLSRFYVVPNNRDARWSLVWGLFFIALIYWSAPAYAVFARLLEARGGMVPPPYAAEKMADIIVIKTAVMGGLPSWMIGILAAGATSAAFFTVAGLLLTGAASLSHDIYYRLINPRASETSKMAIAKGAVVALAAVVLIIALHPPGLIAEITAVAFALAGNTIFPAFLLGIWWGRANRHGVITGMLTGVLITFATPLFGKFVPVVAELFPLTSSAFIGAPIVIGIMIAVSLLTPPPPEEVRRFLAEQVHGHMEAE</sequence>
<gene>
    <name evidence="9" type="primary">aplD</name>
    <name evidence="9" type="ORF">GURASL_05710</name>
</gene>
<evidence type="ECO:0000256" key="4">
    <source>
        <dbReference type="ARBA" id="ARBA00022692"/>
    </source>
</evidence>
<feature type="transmembrane region" description="Helical" evidence="8">
    <location>
        <begin position="157"/>
        <end position="178"/>
    </location>
</feature>
<evidence type="ECO:0000313" key="9">
    <source>
        <dbReference type="EMBL" id="BDV41648.1"/>
    </source>
</evidence>